<dbReference type="Proteomes" id="UP001519460">
    <property type="component" value="Unassembled WGS sequence"/>
</dbReference>
<dbReference type="AlphaFoldDB" id="A0ABD0J777"/>
<evidence type="ECO:0000313" key="2">
    <source>
        <dbReference type="EMBL" id="KAK7464038.1"/>
    </source>
</evidence>
<sequence>MVGVLPVSQCIVLINLIGILTDDMSDNKNPVNDHDFIQVSPNISCCWQAAETELKTAAGTEKAPPKVRADGRRTLLAGEKYHCPLLQAVESTGTLGLDIGTGALRLSGVRTELT</sequence>
<proteinExistence type="predicted"/>
<feature type="chain" id="PRO_5044882612" evidence="1">
    <location>
        <begin position="22"/>
        <end position="114"/>
    </location>
</feature>
<evidence type="ECO:0000256" key="1">
    <source>
        <dbReference type="SAM" id="SignalP"/>
    </source>
</evidence>
<evidence type="ECO:0000313" key="3">
    <source>
        <dbReference type="Proteomes" id="UP001519460"/>
    </source>
</evidence>
<protein>
    <submittedName>
        <fullName evidence="2">Uncharacterized protein</fullName>
    </submittedName>
</protein>
<name>A0ABD0J777_9CAEN</name>
<feature type="signal peptide" evidence="1">
    <location>
        <begin position="1"/>
        <end position="21"/>
    </location>
</feature>
<gene>
    <name evidence="2" type="ORF">BaRGS_00037962</name>
</gene>
<accession>A0ABD0J777</accession>
<reference evidence="2 3" key="1">
    <citation type="journal article" date="2023" name="Sci. Data">
        <title>Genome assembly of the Korean intertidal mud-creeper Batillaria attramentaria.</title>
        <authorList>
            <person name="Patra A.K."/>
            <person name="Ho P.T."/>
            <person name="Jun S."/>
            <person name="Lee S.J."/>
            <person name="Kim Y."/>
            <person name="Won Y.J."/>
        </authorList>
    </citation>
    <scope>NUCLEOTIDE SEQUENCE [LARGE SCALE GENOMIC DNA]</scope>
    <source>
        <strain evidence="2">Wonlab-2016</strain>
    </source>
</reference>
<keyword evidence="3" id="KW-1185">Reference proteome</keyword>
<keyword evidence="1" id="KW-0732">Signal</keyword>
<organism evidence="2 3">
    <name type="scientific">Batillaria attramentaria</name>
    <dbReference type="NCBI Taxonomy" id="370345"/>
    <lineage>
        <taxon>Eukaryota</taxon>
        <taxon>Metazoa</taxon>
        <taxon>Spiralia</taxon>
        <taxon>Lophotrochozoa</taxon>
        <taxon>Mollusca</taxon>
        <taxon>Gastropoda</taxon>
        <taxon>Caenogastropoda</taxon>
        <taxon>Sorbeoconcha</taxon>
        <taxon>Cerithioidea</taxon>
        <taxon>Batillariidae</taxon>
        <taxon>Batillaria</taxon>
    </lineage>
</organism>
<dbReference type="EMBL" id="JACVVK020000591">
    <property type="protein sequence ID" value="KAK7464038.1"/>
    <property type="molecule type" value="Genomic_DNA"/>
</dbReference>
<comment type="caution">
    <text evidence="2">The sequence shown here is derived from an EMBL/GenBank/DDBJ whole genome shotgun (WGS) entry which is preliminary data.</text>
</comment>